<dbReference type="PRINTS" id="PR00420">
    <property type="entry name" value="RNGMNOXGNASE"/>
</dbReference>
<keyword evidence="4" id="KW-0560">Oxidoreductase</keyword>
<dbReference type="GO" id="GO:0071949">
    <property type="term" value="F:FAD binding"/>
    <property type="evidence" value="ECO:0007669"/>
    <property type="project" value="InterPro"/>
</dbReference>
<comment type="similarity">
    <text evidence="1">Belongs to the paxM FAD-dependent monooxygenase family.</text>
</comment>
<keyword evidence="8" id="KW-1185">Reference proteome</keyword>
<evidence type="ECO:0000259" key="6">
    <source>
        <dbReference type="Pfam" id="PF01494"/>
    </source>
</evidence>
<dbReference type="Pfam" id="PF01494">
    <property type="entry name" value="FAD_binding_3"/>
    <property type="match status" value="1"/>
</dbReference>
<evidence type="ECO:0000256" key="4">
    <source>
        <dbReference type="ARBA" id="ARBA00023002"/>
    </source>
</evidence>
<dbReference type="InterPro" id="IPR036188">
    <property type="entry name" value="FAD/NAD-bd_sf"/>
</dbReference>
<reference evidence="7" key="1">
    <citation type="submission" date="2022-07" db="EMBL/GenBank/DDBJ databases">
        <title>Fungi with potential for degradation of polypropylene.</title>
        <authorList>
            <person name="Gostincar C."/>
        </authorList>
    </citation>
    <scope>NUCLEOTIDE SEQUENCE</scope>
    <source>
        <strain evidence="7">EXF-13308</strain>
    </source>
</reference>
<accession>A0AA38VCM1</accession>
<gene>
    <name evidence="7" type="ORF">NKR23_g8739</name>
</gene>
<dbReference type="InterPro" id="IPR050493">
    <property type="entry name" value="FAD-dep_Monooxygenase_BioMet"/>
</dbReference>
<evidence type="ECO:0000256" key="2">
    <source>
        <dbReference type="ARBA" id="ARBA00022630"/>
    </source>
</evidence>
<organism evidence="7 8">
    <name type="scientific">Pleurostoma richardsiae</name>
    <dbReference type="NCBI Taxonomy" id="41990"/>
    <lineage>
        <taxon>Eukaryota</taxon>
        <taxon>Fungi</taxon>
        <taxon>Dikarya</taxon>
        <taxon>Ascomycota</taxon>
        <taxon>Pezizomycotina</taxon>
        <taxon>Sordariomycetes</taxon>
        <taxon>Sordariomycetidae</taxon>
        <taxon>Calosphaeriales</taxon>
        <taxon>Pleurostomataceae</taxon>
        <taxon>Pleurostoma</taxon>
    </lineage>
</organism>
<proteinExistence type="inferred from homology"/>
<evidence type="ECO:0000256" key="1">
    <source>
        <dbReference type="ARBA" id="ARBA00007992"/>
    </source>
</evidence>
<evidence type="ECO:0000256" key="3">
    <source>
        <dbReference type="ARBA" id="ARBA00022827"/>
    </source>
</evidence>
<dbReference type="PANTHER" id="PTHR13789">
    <property type="entry name" value="MONOOXYGENASE"/>
    <property type="match status" value="1"/>
</dbReference>
<dbReference type="AlphaFoldDB" id="A0AA38VCM1"/>
<protein>
    <submittedName>
        <fullName evidence="7">FAD/NAD(P)-binding domain-containing protein</fullName>
    </submittedName>
</protein>
<sequence length="430" mass="47317">MAKSALQVLIVGGGIGGLAAAIAICRAGHSVTVLESAEKIEEIGAGLQFSANATRILLEWGIDKSILDDVVEPTSCIMRRYEDGRQLARLELGAHHVKLYRAPFWDIHRHDLIMALHRRSLELGADIRVNSKVVDIDFESAVVTLQNGQKLSGDLIVGADGLNSVTRKKFVPTDAPELTGDIAFRVLVDVAQLGPDEEDLKRLAQSPQVTYWLGPFGHAIVYILKGGKQINLVAIAPDDLPAGVVRAPLSKEETLKKFDGWDPVLRRIIACCEGEVVWRWKLHMRSELSKWNHRSGKFTLLGDAVHPSLPYLSQGAGMALEDAAVLGHVLTEKIPLTTALAKYEALRRPRSTRVVRAAKGQQYWYHLPDGEEQQRRDAMIGAEESCEGDPFLWREPVFSPWLYGYDAYKEARATGAGVENGLTNGHAKTG</sequence>
<feature type="domain" description="FAD-binding" evidence="6">
    <location>
        <begin position="6"/>
        <end position="357"/>
    </location>
</feature>
<dbReference type="EMBL" id="JANBVO010000031">
    <property type="protein sequence ID" value="KAJ9138141.1"/>
    <property type="molecule type" value="Genomic_DNA"/>
</dbReference>
<dbReference type="Proteomes" id="UP001174694">
    <property type="component" value="Unassembled WGS sequence"/>
</dbReference>
<dbReference type="InterPro" id="IPR002938">
    <property type="entry name" value="FAD-bd"/>
</dbReference>
<keyword evidence="5" id="KW-0503">Monooxygenase</keyword>
<dbReference type="SUPFAM" id="SSF54373">
    <property type="entry name" value="FAD-linked reductases, C-terminal domain"/>
    <property type="match status" value="1"/>
</dbReference>
<dbReference type="GO" id="GO:0004497">
    <property type="term" value="F:monooxygenase activity"/>
    <property type="evidence" value="ECO:0007669"/>
    <property type="project" value="UniProtKB-KW"/>
</dbReference>
<evidence type="ECO:0000256" key="5">
    <source>
        <dbReference type="ARBA" id="ARBA00023033"/>
    </source>
</evidence>
<comment type="caution">
    <text evidence="7">The sequence shown here is derived from an EMBL/GenBank/DDBJ whole genome shotgun (WGS) entry which is preliminary data.</text>
</comment>
<evidence type="ECO:0000313" key="8">
    <source>
        <dbReference type="Proteomes" id="UP001174694"/>
    </source>
</evidence>
<dbReference type="SUPFAM" id="SSF51905">
    <property type="entry name" value="FAD/NAD(P)-binding domain"/>
    <property type="match status" value="1"/>
</dbReference>
<dbReference type="PANTHER" id="PTHR13789:SF147">
    <property type="entry name" value="PUTATIVE (AFU_ORTHOLOGUE AFUA_2G01950)-RELATED"/>
    <property type="match status" value="1"/>
</dbReference>
<dbReference type="Gene3D" id="3.50.50.60">
    <property type="entry name" value="FAD/NAD(P)-binding domain"/>
    <property type="match status" value="1"/>
</dbReference>
<name>A0AA38VCM1_9PEZI</name>
<keyword evidence="3" id="KW-0274">FAD</keyword>
<keyword evidence="2" id="KW-0285">Flavoprotein</keyword>
<evidence type="ECO:0000313" key="7">
    <source>
        <dbReference type="EMBL" id="KAJ9138141.1"/>
    </source>
</evidence>